<dbReference type="SMART" id="SM00347">
    <property type="entry name" value="HTH_MARR"/>
    <property type="match status" value="1"/>
</dbReference>
<keyword evidence="3" id="KW-0804">Transcription</keyword>
<dbReference type="RefSeq" id="WP_106012961.1">
    <property type="nucleotide sequence ID" value="NZ_CP027226.1"/>
</dbReference>
<dbReference type="InterPro" id="IPR000835">
    <property type="entry name" value="HTH_MarR-typ"/>
</dbReference>
<dbReference type="GO" id="GO:0003700">
    <property type="term" value="F:DNA-binding transcription factor activity"/>
    <property type="evidence" value="ECO:0007669"/>
    <property type="project" value="InterPro"/>
</dbReference>
<dbReference type="GO" id="GO:0003677">
    <property type="term" value="F:DNA binding"/>
    <property type="evidence" value="ECO:0007669"/>
    <property type="project" value="UniProtKB-KW"/>
</dbReference>
<dbReference type="EMBL" id="CP027226">
    <property type="protein sequence ID" value="AVM43014.1"/>
    <property type="molecule type" value="Genomic_DNA"/>
</dbReference>
<evidence type="ECO:0000313" key="6">
    <source>
        <dbReference type="Proteomes" id="UP000237947"/>
    </source>
</evidence>
<proteinExistence type="predicted"/>
<dbReference type="InterPro" id="IPR036388">
    <property type="entry name" value="WH-like_DNA-bd_sf"/>
</dbReference>
<reference evidence="6" key="1">
    <citation type="submission" date="2018-02" db="EMBL/GenBank/DDBJ databases">
        <authorList>
            <person name="Holder M.E."/>
            <person name="Ajami N.J."/>
            <person name="Petrosino J.F."/>
        </authorList>
    </citation>
    <scope>NUCLEOTIDE SEQUENCE [LARGE SCALE GENOMIC DNA]</scope>
    <source>
        <strain evidence="6">CCUG 47711</strain>
    </source>
</reference>
<keyword evidence="6" id="KW-1185">Reference proteome</keyword>
<keyword evidence="2" id="KW-0238">DNA-binding</keyword>
<feature type="domain" description="HTH marR-type" evidence="4">
    <location>
        <begin position="1"/>
        <end position="133"/>
    </location>
</feature>
<accession>A0A2S0KPT0</accession>
<dbReference type="PANTHER" id="PTHR42756:SF1">
    <property type="entry name" value="TRANSCRIPTIONAL REPRESSOR OF EMRAB OPERON"/>
    <property type="match status" value="1"/>
</dbReference>
<name>A0A2S0KPT0_9FIRM</name>
<dbReference type="OrthoDB" id="6462103at2"/>
<dbReference type="PROSITE" id="PS50995">
    <property type="entry name" value="HTH_MARR_2"/>
    <property type="match status" value="1"/>
</dbReference>
<dbReference type="PRINTS" id="PR00598">
    <property type="entry name" value="HTHMARR"/>
</dbReference>
<dbReference type="KEGG" id="fsa:C5Q98_07235"/>
<gene>
    <name evidence="5" type="ORF">C5Q98_07235</name>
</gene>
<dbReference type="PANTHER" id="PTHR42756">
    <property type="entry name" value="TRANSCRIPTIONAL REGULATOR, MARR"/>
    <property type="match status" value="1"/>
</dbReference>
<evidence type="ECO:0000256" key="1">
    <source>
        <dbReference type="ARBA" id="ARBA00023015"/>
    </source>
</evidence>
<evidence type="ECO:0000313" key="5">
    <source>
        <dbReference type="EMBL" id="AVM43014.1"/>
    </source>
</evidence>
<evidence type="ECO:0000256" key="2">
    <source>
        <dbReference type="ARBA" id="ARBA00023125"/>
    </source>
</evidence>
<dbReference type="InterPro" id="IPR023187">
    <property type="entry name" value="Tscrpt_reg_MarR-type_CS"/>
</dbReference>
<dbReference type="Pfam" id="PF01047">
    <property type="entry name" value="MarR"/>
    <property type="match status" value="1"/>
</dbReference>
<dbReference type="Gene3D" id="1.10.10.10">
    <property type="entry name" value="Winged helix-like DNA-binding domain superfamily/Winged helix DNA-binding domain"/>
    <property type="match status" value="1"/>
</dbReference>
<evidence type="ECO:0000259" key="4">
    <source>
        <dbReference type="PROSITE" id="PS50995"/>
    </source>
</evidence>
<protein>
    <submittedName>
        <fullName evidence="5">MarR family transcriptional regulator</fullName>
    </submittedName>
</protein>
<keyword evidence="1" id="KW-0805">Transcription regulation</keyword>
<dbReference type="InterPro" id="IPR036390">
    <property type="entry name" value="WH_DNA-bd_sf"/>
</dbReference>
<dbReference type="CDD" id="cd00090">
    <property type="entry name" value="HTH_ARSR"/>
    <property type="match status" value="1"/>
</dbReference>
<dbReference type="PROSITE" id="PS01117">
    <property type="entry name" value="HTH_MARR_1"/>
    <property type="match status" value="1"/>
</dbReference>
<organism evidence="5 6">
    <name type="scientific">Fastidiosipila sanguinis</name>
    <dbReference type="NCBI Taxonomy" id="236753"/>
    <lineage>
        <taxon>Bacteria</taxon>
        <taxon>Bacillati</taxon>
        <taxon>Bacillota</taxon>
        <taxon>Clostridia</taxon>
        <taxon>Eubacteriales</taxon>
        <taxon>Oscillospiraceae</taxon>
        <taxon>Fastidiosipila</taxon>
    </lineage>
</organism>
<evidence type="ECO:0000256" key="3">
    <source>
        <dbReference type="ARBA" id="ARBA00023163"/>
    </source>
</evidence>
<dbReference type="InterPro" id="IPR011991">
    <property type="entry name" value="ArsR-like_HTH"/>
</dbReference>
<dbReference type="SUPFAM" id="SSF46785">
    <property type="entry name" value="Winged helix' DNA-binding domain"/>
    <property type="match status" value="1"/>
</dbReference>
<sequence length="149" mass="17602">MEKIQKYFNRMYRASMLDRDLHFQDKGISGCQTSYIMQVVWRPGLSQEDLSKLLLVNKSTVARHVSQLEKSGFIIRELDPEDQRKKRLYPSEKAKVIYEEIIDYLEDWNNLLLRDLTEEEAEVITQALQKISNIASESIRNKNSEYKLD</sequence>
<dbReference type="AlphaFoldDB" id="A0A2S0KPT0"/>
<dbReference type="Proteomes" id="UP000237947">
    <property type="component" value="Chromosome"/>
</dbReference>